<dbReference type="InterPro" id="IPR044843">
    <property type="entry name" value="Trans_IPPS_bact-type"/>
</dbReference>
<dbReference type="Proteomes" id="UP000189369">
    <property type="component" value="Chromosome"/>
</dbReference>
<accession>A0A1U9K2D3</accession>
<dbReference type="PANTHER" id="PTHR31480">
    <property type="entry name" value="BIFUNCTIONAL LYCOPENE CYCLASE/PHYTOENE SYNTHASE"/>
    <property type="match status" value="1"/>
</dbReference>
<dbReference type="CDD" id="cd00683">
    <property type="entry name" value="Trans_IPPS_HH"/>
    <property type="match status" value="1"/>
</dbReference>
<name>A0A1U9K2D3_9BURK</name>
<dbReference type="GO" id="GO:0004311">
    <property type="term" value="F:geranylgeranyl diphosphate synthase activity"/>
    <property type="evidence" value="ECO:0007669"/>
    <property type="project" value="InterPro"/>
</dbReference>
<dbReference type="GO" id="GO:0016114">
    <property type="term" value="P:terpenoid biosynthetic process"/>
    <property type="evidence" value="ECO:0007669"/>
    <property type="project" value="UniProtKB-ARBA"/>
</dbReference>
<dbReference type="STRING" id="643674.PAEH1_12685"/>
<dbReference type="GO" id="GO:0051996">
    <property type="term" value="F:squalene synthase [NAD(P)H] activity"/>
    <property type="evidence" value="ECO:0007669"/>
    <property type="project" value="InterPro"/>
</dbReference>
<sequence length="288" mass="33573">MSVDHYENFPVASWLLPRRLRRPIHHIYWFSRSADDIADEGDHCASWRLEQLKGYRDALQQIATGQLQLSPNDSRFAIFTPLAPVIIEQQLPISLFNDLITAFEQDVTVKRHANYETLYYYCTHSANPVGRILLHLYNEQRPDSLIMSDAICTGLQLTNFWQDVAIDWEKDRVYIPTDTLTQFELSEAYIADRCAQRPTSVTDNKHWLRMMQQQVEHARQLLLSGMPLAARLPGRIGLELRLIILGGLRILERLDEVDYDMFNHRPQLAKADWMRLGLRLLTTSFHNK</sequence>
<protein>
    <submittedName>
        <fullName evidence="1">Squalene synthase HpnC</fullName>
    </submittedName>
</protein>
<dbReference type="SFLD" id="SFLDG01212">
    <property type="entry name" value="Phytoene_synthase_like"/>
    <property type="match status" value="1"/>
</dbReference>
<dbReference type="InterPro" id="IPR017827">
    <property type="entry name" value="HSQ_synthase_HpnC"/>
</dbReference>
<evidence type="ECO:0000313" key="2">
    <source>
        <dbReference type="Proteomes" id="UP000189369"/>
    </source>
</evidence>
<dbReference type="KEGG" id="phn:PAEH1_12685"/>
<evidence type="ECO:0000313" key="1">
    <source>
        <dbReference type="EMBL" id="AQS52176.1"/>
    </source>
</evidence>
<reference evidence="1 2" key="1">
    <citation type="submission" date="2017-01" db="EMBL/GenBank/DDBJ databases">
        <title>Complete Genome Sequence of Paenalcaligenes hominis, Isolated from a paraplegic Patient with neurogenic bladder.</title>
        <authorList>
            <person name="Mukhopadhyay R."/>
            <person name="Joaquin J."/>
            <person name="Hogue R."/>
            <person name="Kilaru A."/>
            <person name="Jospin G."/>
            <person name="Mars K."/>
            <person name="Eisen J.A."/>
            <person name="Chaturvedi V."/>
        </authorList>
    </citation>
    <scope>NUCLEOTIDE SEQUENCE [LARGE SCALE GENOMIC DNA]</scope>
    <source>
        <strain evidence="1 2">15S00501</strain>
    </source>
</reference>
<dbReference type="Gene3D" id="1.10.600.10">
    <property type="entry name" value="Farnesyl Diphosphate Synthase"/>
    <property type="match status" value="1"/>
</dbReference>
<dbReference type="OrthoDB" id="9807580at2"/>
<dbReference type="AlphaFoldDB" id="A0A1U9K2D3"/>
<dbReference type="NCBIfam" id="TIGR03464">
    <property type="entry name" value="HpnC"/>
    <property type="match status" value="1"/>
</dbReference>
<gene>
    <name evidence="1" type="ORF">PAEH1_12685</name>
</gene>
<dbReference type="Pfam" id="PF00494">
    <property type="entry name" value="SQS_PSY"/>
    <property type="match status" value="1"/>
</dbReference>
<dbReference type="InterPro" id="IPR033904">
    <property type="entry name" value="Trans_IPPS_HH"/>
</dbReference>
<proteinExistence type="predicted"/>
<dbReference type="SUPFAM" id="SSF48576">
    <property type="entry name" value="Terpenoid synthases"/>
    <property type="match status" value="1"/>
</dbReference>
<dbReference type="SFLD" id="SFLDS00005">
    <property type="entry name" value="Isoprenoid_Synthase_Type_I"/>
    <property type="match status" value="1"/>
</dbReference>
<dbReference type="SFLD" id="SFLDG01018">
    <property type="entry name" value="Squalene/Phytoene_Synthase_Lik"/>
    <property type="match status" value="1"/>
</dbReference>
<dbReference type="InterPro" id="IPR002060">
    <property type="entry name" value="Squ/phyt_synthse"/>
</dbReference>
<dbReference type="InterPro" id="IPR008949">
    <property type="entry name" value="Isoprenoid_synthase_dom_sf"/>
</dbReference>
<organism evidence="1 2">
    <name type="scientific">Paenalcaligenes hominis</name>
    <dbReference type="NCBI Taxonomy" id="643674"/>
    <lineage>
        <taxon>Bacteria</taxon>
        <taxon>Pseudomonadati</taxon>
        <taxon>Pseudomonadota</taxon>
        <taxon>Betaproteobacteria</taxon>
        <taxon>Burkholderiales</taxon>
        <taxon>Alcaligenaceae</taxon>
        <taxon>Paenalcaligenes</taxon>
    </lineage>
</organism>
<dbReference type="EMBL" id="CP019697">
    <property type="protein sequence ID" value="AQS52176.1"/>
    <property type="molecule type" value="Genomic_DNA"/>
</dbReference>